<dbReference type="AlphaFoldDB" id="Q6GYB6"/>
<feature type="non-terminal residue" evidence="1">
    <location>
        <position position="1"/>
    </location>
</feature>
<reference evidence="1" key="1">
    <citation type="submission" date="2004-05" db="EMBL/GenBank/DDBJ databases">
        <title>Identification of Fatigue Related Genes in Mice Differential Display PCR.</title>
        <authorList>
            <person name="Luan X."/>
            <person name="Liu W."/>
            <person name="Hu Z."/>
            <person name="Li Q."/>
            <person name="Jiang Y."/>
            <person name="Liu J."/>
            <person name="Cao Z."/>
        </authorList>
    </citation>
    <scope>NUCLEOTIDE SEQUENCE</scope>
    <source>
        <strain evidence="1">BALB/c</strain>
        <tissue evidence="1">Liver</tissue>
    </source>
</reference>
<protein>
    <submittedName>
        <fullName evidence="1">Uncharacterized protein</fullName>
    </submittedName>
</protein>
<accession>Q6GYB6</accession>
<feature type="non-terminal residue" evidence="1">
    <location>
        <position position="212"/>
    </location>
</feature>
<evidence type="ECO:0000313" key="1">
    <source>
        <dbReference type="EMBL" id="AAT46091.1"/>
    </source>
</evidence>
<sequence length="212" mass="25220">RQELNRILVTKGIDPNKKDFESQEEQQSYQQQLQEQVKALTPSEIEEFMSKNFKTVAVEWAKNVVENDKQRFDLEQMEIEMFVDYLLTGRFFKHYHIGYDSYTPERWKPEETFFSEDYDILYPQNAEYVGRILEMSPDAVLSKYAHIMSSSEQEAVGNYWNKSKREYIDRAGGINTNYTNSYRDVVFPNNYIAPHENYFDHQVNVQMENALV</sequence>
<name>Q6GYB6_MOUSE</name>
<proteinExistence type="evidence at transcript level"/>
<dbReference type="EMBL" id="AY615302">
    <property type="protein sequence ID" value="AAT46091.1"/>
    <property type="molecule type" value="mRNA"/>
</dbReference>
<organism evidence="1">
    <name type="scientific">Mus musculus</name>
    <name type="common">Mouse</name>
    <dbReference type="NCBI Taxonomy" id="10090"/>
    <lineage>
        <taxon>Eukaryota</taxon>
        <taxon>Metazoa</taxon>
        <taxon>Chordata</taxon>
        <taxon>Craniata</taxon>
        <taxon>Vertebrata</taxon>
        <taxon>Euteleostomi</taxon>
        <taxon>Mammalia</taxon>
        <taxon>Eutheria</taxon>
        <taxon>Euarchontoglires</taxon>
        <taxon>Glires</taxon>
        <taxon>Rodentia</taxon>
        <taxon>Myomorpha</taxon>
        <taxon>Muroidea</taxon>
        <taxon>Muridae</taxon>
        <taxon>Murinae</taxon>
        <taxon>Mus</taxon>
        <taxon>Mus</taxon>
    </lineage>
</organism>